<dbReference type="STRING" id="564608.C1N7Z2"/>
<dbReference type="Pfam" id="PF08238">
    <property type="entry name" value="Sel1"/>
    <property type="match status" value="4"/>
</dbReference>
<dbReference type="PANTHER" id="PTHR43628">
    <property type="entry name" value="ACTIVATOR OF C KINASE PROTEIN 1-RELATED"/>
    <property type="match status" value="1"/>
</dbReference>
<dbReference type="SUPFAM" id="SSF81901">
    <property type="entry name" value="HCP-like"/>
    <property type="match status" value="1"/>
</dbReference>
<protein>
    <submittedName>
        <fullName evidence="2">Predicted protein</fullName>
    </submittedName>
</protein>
<evidence type="ECO:0000313" key="2">
    <source>
        <dbReference type="EMBL" id="EEH51613.1"/>
    </source>
</evidence>
<keyword evidence="3" id="KW-1185">Reference proteome</keyword>
<dbReference type="SMART" id="SM00671">
    <property type="entry name" value="SEL1"/>
    <property type="match status" value="4"/>
</dbReference>
<dbReference type="InterPro" id="IPR052945">
    <property type="entry name" value="Mitotic_Regulator"/>
</dbReference>
<organism evidence="3">
    <name type="scientific">Micromonas pusilla (strain CCMP1545)</name>
    <name type="common">Picoplanktonic green alga</name>
    <dbReference type="NCBI Taxonomy" id="564608"/>
    <lineage>
        <taxon>Eukaryota</taxon>
        <taxon>Viridiplantae</taxon>
        <taxon>Chlorophyta</taxon>
        <taxon>Mamiellophyceae</taxon>
        <taxon>Mamiellales</taxon>
        <taxon>Mamiellaceae</taxon>
        <taxon>Micromonas</taxon>
    </lineage>
</organism>
<evidence type="ECO:0000256" key="1">
    <source>
        <dbReference type="SAM" id="MobiDB-lite"/>
    </source>
</evidence>
<dbReference type="OrthoDB" id="9970274at2759"/>
<reference evidence="2 3" key="1">
    <citation type="journal article" date="2009" name="Science">
        <title>Green evolution and dynamic adaptations revealed by genomes of the marine picoeukaryotes Micromonas.</title>
        <authorList>
            <person name="Worden A.Z."/>
            <person name="Lee J.H."/>
            <person name="Mock T."/>
            <person name="Rouze P."/>
            <person name="Simmons M.P."/>
            <person name="Aerts A.L."/>
            <person name="Allen A.E."/>
            <person name="Cuvelier M.L."/>
            <person name="Derelle E."/>
            <person name="Everett M.V."/>
            <person name="Foulon E."/>
            <person name="Grimwood J."/>
            <person name="Gundlach H."/>
            <person name="Henrissat B."/>
            <person name="Napoli C."/>
            <person name="McDonald S.M."/>
            <person name="Parker M.S."/>
            <person name="Rombauts S."/>
            <person name="Salamov A."/>
            <person name="Von Dassow P."/>
            <person name="Badger J.H."/>
            <person name="Coutinho P.M."/>
            <person name="Demir E."/>
            <person name="Dubchak I."/>
            <person name="Gentemann C."/>
            <person name="Eikrem W."/>
            <person name="Gready J.E."/>
            <person name="John U."/>
            <person name="Lanier W."/>
            <person name="Lindquist E.A."/>
            <person name="Lucas S."/>
            <person name="Mayer K.F."/>
            <person name="Moreau H."/>
            <person name="Not F."/>
            <person name="Otillar R."/>
            <person name="Panaud O."/>
            <person name="Pangilinan J."/>
            <person name="Paulsen I."/>
            <person name="Piegu B."/>
            <person name="Poliakov A."/>
            <person name="Robbens S."/>
            <person name="Schmutz J."/>
            <person name="Toulza E."/>
            <person name="Wyss T."/>
            <person name="Zelensky A."/>
            <person name="Zhou K."/>
            <person name="Armbrust E.V."/>
            <person name="Bhattacharya D."/>
            <person name="Goodenough U.W."/>
            <person name="Van de Peer Y."/>
            <person name="Grigoriev I.V."/>
        </authorList>
    </citation>
    <scope>NUCLEOTIDE SEQUENCE [LARGE SCALE GENOMIC DNA]</scope>
    <source>
        <strain evidence="2 3">CCMP1545</strain>
    </source>
</reference>
<feature type="compositionally biased region" description="Acidic residues" evidence="1">
    <location>
        <begin position="195"/>
        <end position="212"/>
    </location>
</feature>
<gene>
    <name evidence="2" type="ORF">MICPUCDRAFT_53884</name>
</gene>
<dbReference type="InterPro" id="IPR006597">
    <property type="entry name" value="Sel1-like"/>
</dbReference>
<accession>C1N7Z2</accession>
<dbReference type="GeneID" id="9689620"/>
<dbReference type="eggNOG" id="KOG1550">
    <property type="taxonomic scope" value="Eukaryota"/>
</dbReference>
<evidence type="ECO:0000313" key="3">
    <source>
        <dbReference type="Proteomes" id="UP000001876"/>
    </source>
</evidence>
<dbReference type="Gene3D" id="1.25.40.10">
    <property type="entry name" value="Tetratricopeptide repeat domain"/>
    <property type="match status" value="1"/>
</dbReference>
<dbReference type="EMBL" id="GG663750">
    <property type="protein sequence ID" value="EEH51613.1"/>
    <property type="molecule type" value="Genomic_DNA"/>
</dbReference>
<dbReference type="RefSeq" id="XP_003063991.1">
    <property type="nucleotide sequence ID" value="XM_003063945.1"/>
</dbReference>
<dbReference type="PANTHER" id="PTHR43628:SF1">
    <property type="entry name" value="CHITIN SYNTHASE REGULATORY FACTOR 2-RELATED"/>
    <property type="match status" value="1"/>
</dbReference>
<feature type="region of interest" description="Disordered" evidence="1">
    <location>
        <begin position="193"/>
        <end position="212"/>
    </location>
</feature>
<dbReference type="Proteomes" id="UP000001876">
    <property type="component" value="Unassembled WGS sequence"/>
</dbReference>
<dbReference type="InterPro" id="IPR011990">
    <property type="entry name" value="TPR-like_helical_dom_sf"/>
</dbReference>
<sequence>MAFAPDAHVAAVVFSHLGTEPSDRVALAEVSDVFKDAEKTDASLPVPPDALYALGLRFEHGEEKKESDKALYWWRKAAERGDAAAMCDIGCCYFEGNVVPEDRTTAFCWFEKSASLGNDYATYRVGVCYELGLGVKQNVPKALQAYYDLATIFSYSHGAWALSEIYEHGRCGVPVDEEKARKWYRVFEDLRADEEASEEESDSDEEPETQTN</sequence>
<name>C1N7Z2_MICPC</name>
<dbReference type="AlphaFoldDB" id="C1N7Z2"/>
<dbReference type="KEGG" id="mpp:MICPUCDRAFT_53884"/>
<proteinExistence type="predicted"/>